<comment type="caution">
    <text evidence="1">The sequence shown here is derived from an EMBL/GenBank/DDBJ whole genome shotgun (WGS) entry which is preliminary data.</text>
</comment>
<name>A0A9P5ZV75_PLEER</name>
<organism evidence="1 2">
    <name type="scientific">Pleurotus eryngii</name>
    <name type="common">Boletus of the steppes</name>
    <dbReference type="NCBI Taxonomy" id="5323"/>
    <lineage>
        <taxon>Eukaryota</taxon>
        <taxon>Fungi</taxon>
        <taxon>Dikarya</taxon>
        <taxon>Basidiomycota</taxon>
        <taxon>Agaricomycotina</taxon>
        <taxon>Agaricomycetes</taxon>
        <taxon>Agaricomycetidae</taxon>
        <taxon>Agaricales</taxon>
        <taxon>Pleurotineae</taxon>
        <taxon>Pleurotaceae</taxon>
        <taxon>Pleurotus</taxon>
    </lineage>
</organism>
<proteinExistence type="predicted"/>
<dbReference type="SUPFAM" id="SSF81383">
    <property type="entry name" value="F-box domain"/>
    <property type="match status" value="1"/>
</dbReference>
<reference evidence="1" key="1">
    <citation type="submission" date="2020-11" db="EMBL/GenBank/DDBJ databases">
        <authorList>
            <consortium name="DOE Joint Genome Institute"/>
            <person name="Ahrendt S."/>
            <person name="Riley R."/>
            <person name="Andreopoulos W."/>
            <person name="Labutti K."/>
            <person name="Pangilinan J."/>
            <person name="Ruiz-Duenas F.J."/>
            <person name="Barrasa J.M."/>
            <person name="Sanchez-Garcia M."/>
            <person name="Camarero S."/>
            <person name="Miyauchi S."/>
            <person name="Serrano A."/>
            <person name="Linde D."/>
            <person name="Babiker R."/>
            <person name="Drula E."/>
            <person name="Ayuso-Fernandez I."/>
            <person name="Pacheco R."/>
            <person name="Padilla G."/>
            <person name="Ferreira P."/>
            <person name="Barriuso J."/>
            <person name="Kellner H."/>
            <person name="Castanera R."/>
            <person name="Alfaro M."/>
            <person name="Ramirez L."/>
            <person name="Pisabarro A.G."/>
            <person name="Kuo A."/>
            <person name="Tritt A."/>
            <person name="Lipzen A."/>
            <person name="He G."/>
            <person name="Yan M."/>
            <person name="Ng V."/>
            <person name="Cullen D."/>
            <person name="Martin F."/>
            <person name="Rosso M.-N."/>
            <person name="Henrissat B."/>
            <person name="Hibbett D."/>
            <person name="Martinez A.T."/>
            <person name="Grigoriev I.V."/>
        </authorList>
    </citation>
    <scope>NUCLEOTIDE SEQUENCE</scope>
    <source>
        <strain evidence="1">ATCC 90797</strain>
    </source>
</reference>
<dbReference type="Proteomes" id="UP000807025">
    <property type="component" value="Unassembled WGS sequence"/>
</dbReference>
<protein>
    <recommendedName>
        <fullName evidence="3">F-box domain-containing protein</fullName>
    </recommendedName>
</protein>
<sequence length="426" mass="48684">MYSLKRENQESAKHQQPAIDNAVSTLKIPTLNMEKTGQLEKRMISYTSSRRLPLEIVSLVLEEFDYDIWPLRKCSLVCKSWRGLSLPFLFHHLCLSDGKTFLRAFRLLVVDAPHIGQYVREIVIGRSIAARSSELSLLPPATDNERLDALFFALPGLKALHYGFGRRLIVPLPLLWSSITTLYLNGPIRSLNELLMLPQVRFLTIRDFMRHRAPSSSELLLRDMTFPGCMDALEELAIIRCKNIPFLPSTTQMPNLRILKLDKCDDSILSCVPASLETLVIQIESDISLPVNKLLTVENVVAFCRIVDVDDQLSEHTIGKLCITSKVKQLELLLLFFGGHNNTLRSFASMIDKDFEDDMLRLHQHGSLERVIVTSKFPSKRIHDLFPKLSNTGILEVRPGASSLLAPQRRRFIENWYQSWSWSSDW</sequence>
<dbReference type="AlphaFoldDB" id="A0A9P5ZV75"/>
<evidence type="ECO:0008006" key="3">
    <source>
        <dbReference type="Google" id="ProtNLM"/>
    </source>
</evidence>
<gene>
    <name evidence="1" type="ORF">BDN71DRAFT_1507593</name>
</gene>
<evidence type="ECO:0000313" key="1">
    <source>
        <dbReference type="EMBL" id="KAF9494465.1"/>
    </source>
</evidence>
<dbReference type="InterPro" id="IPR036047">
    <property type="entry name" value="F-box-like_dom_sf"/>
</dbReference>
<evidence type="ECO:0000313" key="2">
    <source>
        <dbReference type="Proteomes" id="UP000807025"/>
    </source>
</evidence>
<dbReference type="SUPFAM" id="SSF52058">
    <property type="entry name" value="L domain-like"/>
    <property type="match status" value="1"/>
</dbReference>
<dbReference type="EMBL" id="MU154572">
    <property type="protein sequence ID" value="KAF9494465.1"/>
    <property type="molecule type" value="Genomic_DNA"/>
</dbReference>
<accession>A0A9P5ZV75</accession>
<keyword evidence="2" id="KW-1185">Reference proteome</keyword>
<dbReference type="OrthoDB" id="2788229at2759"/>